<evidence type="ECO:0000256" key="4">
    <source>
        <dbReference type="ARBA" id="ARBA00022618"/>
    </source>
</evidence>
<evidence type="ECO:0000256" key="8">
    <source>
        <dbReference type="ARBA" id="ARBA00023328"/>
    </source>
</evidence>
<dbReference type="GO" id="GO:0005634">
    <property type="term" value="C:nucleus"/>
    <property type="evidence" value="ECO:0007669"/>
    <property type="project" value="InterPro"/>
</dbReference>
<dbReference type="Proteomes" id="UP000515145">
    <property type="component" value="Chromosome 21"/>
</dbReference>
<evidence type="ECO:0000256" key="1">
    <source>
        <dbReference type="ARBA" id="ARBA00004584"/>
    </source>
</evidence>
<feature type="compositionally biased region" description="Basic and acidic residues" evidence="9">
    <location>
        <begin position="552"/>
        <end position="588"/>
    </location>
</feature>
<accession>A0A6P7HDB5</accession>
<feature type="region of interest" description="Disordered" evidence="9">
    <location>
        <begin position="762"/>
        <end position="785"/>
    </location>
</feature>
<keyword evidence="7" id="KW-0131">Cell cycle</keyword>
<feature type="compositionally biased region" description="Basic and acidic residues" evidence="9">
    <location>
        <begin position="311"/>
        <end position="321"/>
    </location>
</feature>
<feature type="compositionally biased region" description="Basic residues" evidence="9">
    <location>
        <begin position="589"/>
        <end position="604"/>
    </location>
</feature>
<evidence type="ECO:0000256" key="2">
    <source>
        <dbReference type="ARBA" id="ARBA00010845"/>
    </source>
</evidence>
<dbReference type="PANTHER" id="PTHR21577:SF3">
    <property type="entry name" value="SHUGOSHIN 1-RELATED"/>
    <property type="match status" value="1"/>
</dbReference>
<feature type="compositionally biased region" description="Basic residues" evidence="9">
    <location>
        <begin position="298"/>
        <end position="310"/>
    </location>
</feature>
<name>A0A6P7HDB5_9TELE</name>
<feature type="region of interest" description="Disordered" evidence="9">
    <location>
        <begin position="439"/>
        <end position="472"/>
    </location>
</feature>
<feature type="region of interest" description="Disordered" evidence="9">
    <location>
        <begin position="114"/>
        <end position="147"/>
    </location>
</feature>
<feature type="region of interest" description="Disordered" evidence="9">
    <location>
        <begin position="245"/>
        <end position="268"/>
    </location>
</feature>
<dbReference type="Pfam" id="PF07557">
    <property type="entry name" value="Shugoshin_C"/>
    <property type="match status" value="1"/>
</dbReference>
<evidence type="ECO:0000256" key="7">
    <source>
        <dbReference type="ARBA" id="ARBA00023306"/>
    </source>
</evidence>
<feature type="region of interest" description="Disordered" evidence="9">
    <location>
        <begin position="513"/>
        <end position="643"/>
    </location>
</feature>
<proteinExistence type="inferred from homology"/>
<reference evidence="12" key="1">
    <citation type="submission" date="2025-08" db="UniProtKB">
        <authorList>
            <consortium name="RefSeq"/>
        </authorList>
    </citation>
    <scope>IDENTIFICATION</scope>
</reference>
<dbReference type="GO" id="GO:0051301">
    <property type="term" value="P:cell division"/>
    <property type="evidence" value="ECO:0007669"/>
    <property type="project" value="UniProtKB-KW"/>
</dbReference>
<dbReference type="GeneID" id="114426475"/>
<feature type="compositionally biased region" description="Basic and acidic residues" evidence="9">
    <location>
        <begin position="450"/>
        <end position="472"/>
    </location>
</feature>
<dbReference type="InterPro" id="IPR011515">
    <property type="entry name" value="Shugoshin_C"/>
</dbReference>
<keyword evidence="4" id="KW-0132">Cell division</keyword>
<comment type="similarity">
    <text evidence="2">Belongs to the shugoshin family.</text>
</comment>
<dbReference type="CTD" id="151246"/>
<protein>
    <submittedName>
        <fullName evidence="12">Shugoshin 1 isoform X1</fullName>
    </submittedName>
</protein>
<keyword evidence="6" id="KW-0175">Coiled coil</keyword>
<dbReference type="GO" id="GO:0000775">
    <property type="term" value="C:chromosome, centromeric region"/>
    <property type="evidence" value="ECO:0007669"/>
    <property type="project" value="UniProtKB-SubCell"/>
</dbReference>
<keyword evidence="3" id="KW-0158">Chromosome</keyword>
<comment type="subcellular location">
    <subcellularLocation>
        <location evidence="1">Chromosome</location>
        <location evidence="1">Centromere</location>
    </subcellularLocation>
</comment>
<keyword evidence="11" id="KW-1185">Reference proteome</keyword>
<sequence length="785" mass="87873">MFVIKTPLKESKRKSAAASKIKNKIINSSSFFKVSLKNNNKALAYALEAQRNRSRQLEMEVMSLQKQVGALSFELATRRYKHKKLLLVLNTLHSTTLQHCETMAELLSDGDFPKVSDDCGPSSGDDDRESPVAANPPHQVPLEPEVSNNLSCPIKNVTADLPEKNTSEDVVCLQSRHRKSTGVWNGNTASEKRRSSQCLQAVHTGPSCLSSTLRDEVERLSVRFSQSSFDVKSVLCLQSTQTRAPSLSEVQTPLTGSTMEPESQSDNNQEKTLVLNTTMEITQSDSMEIVAVETKAKKTGQCKPKSKKKKEQVCKSGEDVQRSFTSKLNESRDPMVPELQLPKTQCRDGTTSRIPKLGKNQNAPKDKSKPHDHTNSCDISVTPVLLDCFTDSQNKSVKCLNTAGEDTEEQPRSTVTCRRLKPKSTRRLSISRKTFVVFPSPESMSSPTKLEQDDKVQGESQESDKAHKHPDDILFYADEVEQPESEEVRKVRRKSKSKCRGTFVISVLRDSISSSTVSPEPNLMSHRGSVREADTVDETIIGPPSESYESYPHTETRSSWKRPRLTEESNSDDKCETLLLDQHTELHERKKSRKETRRSSKKKSVIQEGCDNLFNSKKKKKMKRSHSSREFRPENETFPSYSDDAVHQNLGDLLMDEVPPWHAINTSTTNLGAGSLSPCPQRETSDRVAEVEESAAVTAEAFPAGRVLTTVTNTVTTPDSQNKGRTRRRGVVVSYKEPSINSKIRRGDQFTDCMFLSSPVFKDKKKKKKLQKKTTSKLETSVLVD</sequence>
<dbReference type="GO" id="GO:0045132">
    <property type="term" value="P:meiotic chromosome segregation"/>
    <property type="evidence" value="ECO:0007669"/>
    <property type="project" value="InterPro"/>
</dbReference>
<feature type="compositionally biased region" description="Basic residues" evidence="9">
    <location>
        <begin position="616"/>
        <end position="626"/>
    </location>
</feature>
<feature type="domain" description="Shugoshin C-terminal" evidence="10">
    <location>
        <begin position="724"/>
        <end position="746"/>
    </location>
</feature>
<feature type="compositionally biased region" description="Basic and acidic residues" evidence="9">
    <location>
        <begin position="364"/>
        <end position="375"/>
    </location>
</feature>
<evidence type="ECO:0000256" key="6">
    <source>
        <dbReference type="ARBA" id="ARBA00023054"/>
    </source>
</evidence>
<evidence type="ECO:0000313" key="12">
    <source>
        <dbReference type="RefSeq" id="XP_028249706.1"/>
    </source>
</evidence>
<evidence type="ECO:0000313" key="11">
    <source>
        <dbReference type="Proteomes" id="UP000515145"/>
    </source>
</evidence>
<dbReference type="AlphaFoldDB" id="A0A6P7HDB5"/>
<evidence type="ECO:0000256" key="3">
    <source>
        <dbReference type="ARBA" id="ARBA00022454"/>
    </source>
</evidence>
<feature type="compositionally biased region" description="Polar residues" evidence="9">
    <location>
        <begin position="347"/>
        <end position="363"/>
    </location>
</feature>
<dbReference type="InParanoid" id="A0A6P7HDB5"/>
<dbReference type="RefSeq" id="XP_028249706.1">
    <property type="nucleotide sequence ID" value="XM_028393905.1"/>
</dbReference>
<evidence type="ECO:0000256" key="9">
    <source>
        <dbReference type="SAM" id="MobiDB-lite"/>
    </source>
</evidence>
<evidence type="ECO:0000256" key="5">
    <source>
        <dbReference type="ARBA" id="ARBA00022829"/>
    </source>
</evidence>
<gene>
    <name evidence="12" type="primary">sgo2</name>
</gene>
<feature type="compositionally biased region" description="Basic residues" evidence="9">
    <location>
        <begin position="763"/>
        <end position="775"/>
    </location>
</feature>
<dbReference type="InterPro" id="IPR038889">
    <property type="entry name" value="Shugoshin1/2"/>
</dbReference>
<dbReference type="OrthoDB" id="5990092at2759"/>
<dbReference type="PANTHER" id="PTHR21577">
    <property type="entry name" value="SHUGOSHIN"/>
    <property type="match status" value="1"/>
</dbReference>
<keyword evidence="5" id="KW-0159">Chromosome partition</keyword>
<evidence type="ECO:0000259" key="10">
    <source>
        <dbReference type="Pfam" id="PF07557"/>
    </source>
</evidence>
<keyword evidence="8" id="KW-0137">Centromere</keyword>
<feature type="region of interest" description="Disordered" evidence="9">
    <location>
        <begin position="298"/>
        <end position="376"/>
    </location>
</feature>
<organism evidence="11 12">
    <name type="scientific">Parambassis ranga</name>
    <name type="common">Indian glassy fish</name>
    <dbReference type="NCBI Taxonomy" id="210632"/>
    <lineage>
        <taxon>Eukaryota</taxon>
        <taxon>Metazoa</taxon>
        <taxon>Chordata</taxon>
        <taxon>Craniata</taxon>
        <taxon>Vertebrata</taxon>
        <taxon>Euteleostomi</taxon>
        <taxon>Actinopterygii</taxon>
        <taxon>Neopterygii</taxon>
        <taxon>Teleostei</taxon>
        <taxon>Neoteleostei</taxon>
        <taxon>Acanthomorphata</taxon>
        <taxon>Ovalentaria</taxon>
        <taxon>Ambassidae</taxon>
        <taxon>Parambassis</taxon>
    </lineage>
</organism>